<evidence type="ECO:0000256" key="4">
    <source>
        <dbReference type="ARBA" id="ARBA00022553"/>
    </source>
</evidence>
<comment type="catalytic activity">
    <reaction evidence="14">
        <text>a 1,2-diacyl-sn-glycero-3-phospho-(1D-myo-inositol-4,5-bisphosphate) + H2O = 1D-myo-inositol 1,4,5-trisphosphate + a 1,2-diacyl-sn-glycerol + H(+)</text>
        <dbReference type="Rhea" id="RHEA:33179"/>
        <dbReference type="ChEBI" id="CHEBI:15377"/>
        <dbReference type="ChEBI" id="CHEBI:15378"/>
        <dbReference type="ChEBI" id="CHEBI:17815"/>
        <dbReference type="ChEBI" id="CHEBI:58456"/>
        <dbReference type="ChEBI" id="CHEBI:203600"/>
        <dbReference type="EC" id="3.1.4.11"/>
    </reaction>
</comment>
<dbReference type="Pfam" id="PF14604">
    <property type="entry name" value="SH3_9"/>
    <property type="match status" value="1"/>
</dbReference>
<proteinExistence type="predicted"/>
<dbReference type="FunFam" id="3.30.505.10:FF:000009">
    <property type="entry name" value="1-phosphatidylinositol 4,5-bisphosphate phosphodiesterase gamma"/>
    <property type="match status" value="1"/>
</dbReference>
<evidence type="ECO:0000313" key="21">
    <source>
        <dbReference type="EMBL" id="PFX23401.1"/>
    </source>
</evidence>
<dbReference type="EMBL" id="LSMT01000208">
    <property type="protein sequence ID" value="PFX23401.1"/>
    <property type="molecule type" value="Genomic_DNA"/>
</dbReference>
<keyword evidence="10 14" id="KW-0443">Lipid metabolism</keyword>
<keyword evidence="4" id="KW-0597">Phosphoprotein</keyword>
<dbReference type="SMART" id="SM00149">
    <property type="entry name" value="PLCYc"/>
    <property type="match status" value="1"/>
</dbReference>
<keyword evidence="11" id="KW-0807">Transducer</keyword>
<evidence type="ECO:0000256" key="10">
    <source>
        <dbReference type="ARBA" id="ARBA00023098"/>
    </source>
</evidence>
<feature type="domain" description="SH2" evidence="16">
    <location>
        <begin position="661"/>
        <end position="768"/>
    </location>
</feature>
<dbReference type="Gene3D" id="2.30.30.40">
    <property type="entry name" value="SH3 Domains"/>
    <property type="match status" value="1"/>
</dbReference>
<gene>
    <name evidence="21" type="primary">Plcg1</name>
    <name evidence="21" type="ORF">AWC38_SpisGene12026</name>
</gene>
<keyword evidence="9 12" id="KW-0727">SH2 domain</keyword>
<name>A0A2B4S0I4_STYPI</name>
<dbReference type="CDD" id="cd09932">
    <property type="entry name" value="SH2_C-SH2_PLC_gamma_like"/>
    <property type="match status" value="1"/>
</dbReference>
<dbReference type="InterPro" id="IPR035024">
    <property type="entry name" value="PLC-gamma_N-SH2"/>
</dbReference>
<dbReference type="SMART" id="SM00326">
    <property type="entry name" value="SH3"/>
    <property type="match status" value="1"/>
</dbReference>
<feature type="domain" description="C2" evidence="19">
    <location>
        <begin position="1076"/>
        <end position="1198"/>
    </location>
</feature>
<dbReference type="InterPro" id="IPR035023">
    <property type="entry name" value="PLC-gamma_C-SH2"/>
</dbReference>
<reference evidence="22" key="1">
    <citation type="journal article" date="2017" name="bioRxiv">
        <title>Comparative analysis of the genomes of Stylophora pistillata and Acropora digitifera provides evidence for extensive differences between species of corals.</title>
        <authorList>
            <person name="Voolstra C.R."/>
            <person name="Li Y."/>
            <person name="Liew Y.J."/>
            <person name="Baumgarten S."/>
            <person name="Zoccola D."/>
            <person name="Flot J.-F."/>
            <person name="Tambutte S."/>
            <person name="Allemand D."/>
            <person name="Aranda M."/>
        </authorList>
    </citation>
    <scope>NUCLEOTIDE SEQUENCE [LARGE SCALE GENOMIC DNA]</scope>
</reference>
<keyword evidence="8 14" id="KW-0442">Lipid degradation</keyword>
<comment type="caution">
    <text evidence="21">The sequence shown here is derived from an EMBL/GenBank/DDBJ whole genome shotgun (WGS) entry which is preliminary data.</text>
</comment>
<dbReference type="InterPro" id="IPR001452">
    <property type="entry name" value="SH3_domain"/>
</dbReference>
<dbReference type="InterPro" id="IPR011992">
    <property type="entry name" value="EF-hand-dom_pair"/>
</dbReference>
<dbReference type="Gene3D" id="2.30.29.30">
    <property type="entry name" value="Pleckstrin-homology domain (PH domain)/Phosphotyrosine-binding domain (PTB)"/>
    <property type="match status" value="1"/>
</dbReference>
<evidence type="ECO:0000313" key="22">
    <source>
        <dbReference type="Proteomes" id="UP000225706"/>
    </source>
</evidence>
<evidence type="ECO:0000259" key="20">
    <source>
        <dbReference type="PROSITE" id="PS50008"/>
    </source>
</evidence>
<evidence type="ECO:0000256" key="3">
    <source>
        <dbReference type="ARBA" id="ARBA00022443"/>
    </source>
</evidence>
<dbReference type="SUPFAM" id="SSF55550">
    <property type="entry name" value="SH2 domain"/>
    <property type="match status" value="2"/>
</dbReference>
<evidence type="ECO:0000256" key="2">
    <source>
        <dbReference type="ARBA" id="ARBA00012368"/>
    </source>
</evidence>
<dbReference type="GO" id="GO:0048015">
    <property type="term" value="P:phosphatidylinositol-mediated signaling"/>
    <property type="evidence" value="ECO:0007669"/>
    <property type="project" value="TreeGrafter"/>
</dbReference>
<evidence type="ECO:0000256" key="1">
    <source>
        <dbReference type="ARBA" id="ARBA00001913"/>
    </source>
</evidence>
<evidence type="ECO:0000256" key="6">
    <source>
        <dbReference type="ARBA" id="ARBA00022801"/>
    </source>
</evidence>
<dbReference type="Pfam" id="PF00168">
    <property type="entry name" value="C2"/>
    <property type="match status" value="1"/>
</dbReference>
<dbReference type="SMART" id="SM00233">
    <property type="entry name" value="PH"/>
    <property type="match status" value="2"/>
</dbReference>
<keyword evidence="5" id="KW-0677">Repeat</keyword>
<dbReference type="SUPFAM" id="SSF50044">
    <property type="entry name" value="SH3-domain"/>
    <property type="match status" value="1"/>
</dbReference>
<dbReference type="GO" id="GO:0032587">
    <property type="term" value="C:ruffle membrane"/>
    <property type="evidence" value="ECO:0007669"/>
    <property type="project" value="TreeGrafter"/>
</dbReference>
<dbReference type="SMART" id="SM00252">
    <property type="entry name" value="SH2"/>
    <property type="match status" value="2"/>
</dbReference>
<evidence type="ECO:0000256" key="5">
    <source>
        <dbReference type="ARBA" id="ARBA00022737"/>
    </source>
</evidence>
<evidence type="ECO:0000259" key="18">
    <source>
        <dbReference type="PROSITE" id="PS50003"/>
    </source>
</evidence>
<dbReference type="FunFam" id="3.30.505.10:FF:000011">
    <property type="entry name" value="1-phosphatidylinositol 4,5-bisphosphate phosphodiesterase gamma"/>
    <property type="match status" value="1"/>
</dbReference>
<dbReference type="InterPro" id="IPR000909">
    <property type="entry name" value="PLipase_C_PInositol-sp_X_dom"/>
</dbReference>
<dbReference type="Pfam" id="PF00388">
    <property type="entry name" value="PI-PLC-X"/>
    <property type="match status" value="1"/>
</dbReference>
<evidence type="ECO:0000256" key="14">
    <source>
        <dbReference type="RuleBase" id="RU361133"/>
    </source>
</evidence>
<dbReference type="InterPro" id="IPR057061">
    <property type="entry name" value="PLCG_EF-hand_2"/>
</dbReference>
<dbReference type="GO" id="GO:0046488">
    <property type="term" value="P:phosphatidylinositol metabolic process"/>
    <property type="evidence" value="ECO:0007669"/>
    <property type="project" value="TreeGrafter"/>
</dbReference>
<keyword evidence="7" id="KW-0106">Calcium</keyword>
<dbReference type="InterPro" id="IPR001849">
    <property type="entry name" value="PH_domain"/>
</dbReference>
<evidence type="ECO:0000256" key="7">
    <source>
        <dbReference type="ARBA" id="ARBA00022837"/>
    </source>
</evidence>
<feature type="domain" description="PH" evidence="18">
    <location>
        <begin position="887"/>
        <end position="943"/>
    </location>
</feature>
<dbReference type="PANTHER" id="PTHR10336:SF159">
    <property type="entry name" value="1-PHOSPHATIDYLINOSITOL 4,5-BISPHOSPHATE PHOSPHODIESTERASE GAMMA"/>
    <property type="match status" value="1"/>
</dbReference>
<feature type="region of interest" description="Disordered" evidence="15">
    <location>
        <begin position="686"/>
        <end position="712"/>
    </location>
</feature>
<dbReference type="Gene3D" id="3.20.20.190">
    <property type="entry name" value="Phosphatidylinositol (PI) phosphodiesterase"/>
    <property type="match status" value="2"/>
</dbReference>
<dbReference type="InterPro" id="IPR011993">
    <property type="entry name" value="PH-like_dom_sf"/>
</dbReference>
<dbReference type="SUPFAM" id="SSF50729">
    <property type="entry name" value="PH domain-like"/>
    <property type="match status" value="2"/>
</dbReference>
<dbReference type="GO" id="GO:0051209">
    <property type="term" value="P:release of sequestered calcium ion into cytosol"/>
    <property type="evidence" value="ECO:0007669"/>
    <property type="project" value="TreeGrafter"/>
</dbReference>
<dbReference type="InterPro" id="IPR000980">
    <property type="entry name" value="SH2"/>
</dbReference>
<evidence type="ECO:0000256" key="9">
    <source>
        <dbReference type="ARBA" id="ARBA00022999"/>
    </source>
</evidence>
<dbReference type="Gene3D" id="1.10.238.10">
    <property type="entry name" value="EF-hand"/>
    <property type="match status" value="1"/>
</dbReference>
<dbReference type="PANTHER" id="PTHR10336">
    <property type="entry name" value="PHOSPHOINOSITIDE-SPECIFIC PHOSPHOLIPASE C FAMILY PROTEIN"/>
    <property type="match status" value="1"/>
</dbReference>
<keyword evidence="3 13" id="KW-0728">SH3 domain</keyword>
<dbReference type="OrthoDB" id="6018385at2759"/>
<dbReference type="PRINTS" id="PR00390">
    <property type="entry name" value="PHPHLIPASEC"/>
</dbReference>
<dbReference type="CDD" id="cd11825">
    <property type="entry name" value="SH3_PLCgamma"/>
    <property type="match status" value="1"/>
</dbReference>
<feature type="compositionally biased region" description="Low complexity" evidence="15">
    <location>
        <begin position="693"/>
        <end position="707"/>
    </location>
</feature>
<evidence type="ECO:0000256" key="11">
    <source>
        <dbReference type="ARBA" id="ARBA00023224"/>
    </source>
</evidence>
<dbReference type="GO" id="GO:0004435">
    <property type="term" value="F:phosphatidylinositol-4,5-bisphosphate phospholipase C activity"/>
    <property type="evidence" value="ECO:0007669"/>
    <property type="project" value="UniProtKB-EC"/>
</dbReference>
<dbReference type="PROSITE" id="PS50007">
    <property type="entry name" value="PIPLC_X_DOMAIN"/>
    <property type="match status" value="1"/>
</dbReference>
<dbReference type="InterPro" id="IPR036028">
    <property type="entry name" value="SH3-like_dom_sf"/>
</dbReference>
<dbReference type="Pfam" id="PF00017">
    <property type="entry name" value="SH2"/>
    <property type="match status" value="3"/>
</dbReference>
<dbReference type="PROSITE" id="PS50004">
    <property type="entry name" value="C2"/>
    <property type="match status" value="1"/>
</dbReference>
<feature type="domain" description="PI-PLC Y-box" evidence="20">
    <location>
        <begin position="962"/>
        <end position="1076"/>
    </location>
</feature>
<dbReference type="CDD" id="cd10341">
    <property type="entry name" value="SH2_N-SH2_PLC_gamma_like"/>
    <property type="match status" value="1"/>
</dbReference>
<dbReference type="SUPFAM" id="SSF51695">
    <property type="entry name" value="PLC-like phosphodiesterases"/>
    <property type="match status" value="1"/>
</dbReference>
<evidence type="ECO:0000256" key="13">
    <source>
        <dbReference type="PROSITE-ProRule" id="PRU00192"/>
    </source>
</evidence>
<sequence>MSVENTYSPPPGLGEEMGPIIGALKEGSAMTRYYSKRQTPDLRIFMLKMEEFQVVWCRTGREGGRLEGSVFIREIKEVRRGLGSKDFDRNPELARRLDPNCCLAIFYGNEFKLKTLSLVAPSFKEREYWVRGLVYLMYESLIATQEVLIHRWLLREWNGMAALSSAPKRSSLEHPVSIGMKELRAFFQRANIKLNNARLKELIQIAGRGEGHIDFEGFRKIYNEIMTVKDLTKRFGDYIENGTYVPLANFQRFLLEEQEEPGAKDLETVRSYMLEYLADGSRSYSEPYFTVSEFLDYLMSKGNSAFNSSHCEVYQDMTKPLTSYWIASSHNTYLTGDQFQGEASVEAYIRALRMGCRCLELDCWDGPDGQPIITHGHTLVSRIKFVEVVRAIKDNAFVASDYPLILSLENHCSIPQQKVMAQTFKDLFGDCLLTQPVDPLEREMPSPASLKHKIILKHKKLPKDPNKVTETNVGDTTLEDDLSQSVKNGYLLLEDEIDHGWKKHFFCLTKNKLFWTEEQTKSEDDDDDEGADGNGVGESSKDELHFGERWFHGKLPDGRKAAENLLKQFNRGDGSFLVRESTTFVGDFSLSFWRKGRVQHCRIKSKQENGQTKYYLVDQVTFDSLYSLINFYQTHPLKSMNFELTLTDAIPQPNAHLEKDWYHDNLKRDKAEDMLKRVRRNGAFLVRKKESDNPAAEQEQAENNPESQNDESSFAISFRAEGKIKHCRIKREGRLYTIGTAQFESLVELVEFYMKHPLYKGMKLKYQINEEVLSKVGQSPDEDAIYGTGDHYHEPNQFITKAACRALWDYEAQNPDEMSFCRGAFITNVSKEDGGWWIGDYGGQKQKFFPANYCEEINYVAEDEQNINPQNDNTENHEMSPLGDLQKGSIDLQGCIVENIASKPGQRHVFQIAKRDGQILLEPAAESQEDLADWLQALQQMADKREAMVQKMVRQSNLSQELSDLVVYCQSVQFDIGNVSGKHYEMSSFPETRLERFFGKRLSREFIKYHRKQFSRVYPRGSRIDSSNYDPVMMWNHGVQLCALNYQTPDRAMQLNHGKFLDNGRCGYVLHPECIRSDTFDLYNRDASGAEPLTLTLTIIGARHLVKSGRGIASPFVEVEIVGAPYDNTKFKTETKPDNGLNPVWWVKFDVDVINPPLAYLRFVVFDEDMFGEPNFIGHAIFPMCSLKTGYRSVPLKNAYSEECELSCLLVHIDIRSAMGGDENLYASIQVLRDRVEEISNTMENEELRARATIASLLTQQNGPMSLEAQQRIQNDHQHQMENLGKQLRQQQDDLRRLQKERAARTPGRVMLSKPNRYTRNSSS</sequence>
<dbReference type="InterPro" id="IPR035892">
    <property type="entry name" value="C2_domain_sf"/>
</dbReference>
<dbReference type="InterPro" id="IPR001192">
    <property type="entry name" value="PI-PLC_fam"/>
</dbReference>
<evidence type="ECO:0000259" key="16">
    <source>
        <dbReference type="PROSITE" id="PS50001"/>
    </source>
</evidence>
<dbReference type="PROSITE" id="PS50008">
    <property type="entry name" value="PIPLC_Y_DOMAIN"/>
    <property type="match status" value="1"/>
</dbReference>
<dbReference type="CDD" id="cd13362">
    <property type="entry name" value="PH_PLC_gamma"/>
    <property type="match status" value="1"/>
</dbReference>
<feature type="region of interest" description="Disordered" evidence="15">
    <location>
        <begin position="1300"/>
        <end position="1324"/>
    </location>
</feature>
<dbReference type="PROSITE" id="PS50001">
    <property type="entry name" value="SH2"/>
    <property type="match status" value="2"/>
</dbReference>
<feature type="region of interest" description="Disordered" evidence="15">
    <location>
        <begin position="520"/>
        <end position="541"/>
    </location>
</feature>
<dbReference type="Proteomes" id="UP000225706">
    <property type="component" value="Unassembled WGS sequence"/>
</dbReference>
<dbReference type="PRINTS" id="PR00401">
    <property type="entry name" value="SH2DOMAIN"/>
</dbReference>
<dbReference type="SMART" id="SM00148">
    <property type="entry name" value="PLCXc"/>
    <property type="match status" value="1"/>
</dbReference>
<dbReference type="Gene3D" id="2.60.40.150">
    <property type="entry name" value="C2 domain"/>
    <property type="match status" value="1"/>
</dbReference>
<dbReference type="SUPFAM" id="SSF47473">
    <property type="entry name" value="EF-hand"/>
    <property type="match status" value="1"/>
</dbReference>
<evidence type="ECO:0000256" key="15">
    <source>
        <dbReference type="SAM" id="MobiDB-lite"/>
    </source>
</evidence>
<evidence type="ECO:0000259" key="19">
    <source>
        <dbReference type="PROSITE" id="PS50004"/>
    </source>
</evidence>
<dbReference type="PROSITE" id="PS50003">
    <property type="entry name" value="PH_DOMAIN"/>
    <property type="match status" value="1"/>
</dbReference>
<dbReference type="Pfam" id="PF00169">
    <property type="entry name" value="PH"/>
    <property type="match status" value="1"/>
</dbReference>
<dbReference type="Pfam" id="PF00387">
    <property type="entry name" value="PI-PLC-Y"/>
    <property type="match status" value="1"/>
</dbReference>
<feature type="domain" description="SH2" evidence="16">
    <location>
        <begin position="550"/>
        <end position="650"/>
    </location>
</feature>
<dbReference type="SUPFAM" id="SSF49562">
    <property type="entry name" value="C2 domain (Calcium/lipid-binding domain, CaLB)"/>
    <property type="match status" value="1"/>
</dbReference>
<accession>A0A2B4S0I4</accession>
<feature type="domain" description="SH3" evidence="17">
    <location>
        <begin position="799"/>
        <end position="859"/>
    </location>
</feature>
<dbReference type="PROSITE" id="PS50002">
    <property type="entry name" value="SH3"/>
    <property type="match status" value="1"/>
</dbReference>
<evidence type="ECO:0000259" key="17">
    <source>
        <dbReference type="PROSITE" id="PS50002"/>
    </source>
</evidence>
<dbReference type="InterPro" id="IPR036860">
    <property type="entry name" value="SH2_dom_sf"/>
</dbReference>
<organism evidence="21 22">
    <name type="scientific">Stylophora pistillata</name>
    <name type="common">Smooth cauliflower coral</name>
    <dbReference type="NCBI Taxonomy" id="50429"/>
    <lineage>
        <taxon>Eukaryota</taxon>
        <taxon>Metazoa</taxon>
        <taxon>Cnidaria</taxon>
        <taxon>Anthozoa</taxon>
        <taxon>Hexacorallia</taxon>
        <taxon>Scleractinia</taxon>
        <taxon>Astrocoeniina</taxon>
        <taxon>Pocilloporidae</taxon>
        <taxon>Stylophora</taxon>
    </lineage>
</organism>
<dbReference type="Pfam" id="PF23583">
    <property type="entry name" value="EF_HAND_2_PLCG"/>
    <property type="match status" value="1"/>
</dbReference>
<keyword evidence="6 14" id="KW-0378">Hydrolase</keyword>
<dbReference type="FunFam" id="2.30.30.40:FF:000119">
    <property type="entry name" value="1-phosphatidylinositol 4,5-bisphosphate phosphodiesterase gamma"/>
    <property type="match status" value="1"/>
</dbReference>
<protein>
    <recommendedName>
        <fullName evidence="2 14">Phosphoinositide phospholipase C</fullName>
        <ecNumber evidence="2 14">3.1.4.11</ecNumber>
    </recommendedName>
</protein>
<dbReference type="FunFam" id="3.20.20.190:FF:000039">
    <property type="entry name" value="Phosphoinositide phospholipase C"/>
    <property type="match status" value="1"/>
</dbReference>
<keyword evidence="22" id="KW-1185">Reference proteome</keyword>
<dbReference type="GO" id="GO:0016042">
    <property type="term" value="P:lipid catabolic process"/>
    <property type="evidence" value="ECO:0007669"/>
    <property type="project" value="UniProtKB-KW"/>
</dbReference>
<dbReference type="EC" id="3.1.4.11" evidence="2 14"/>
<evidence type="ECO:0000256" key="8">
    <source>
        <dbReference type="ARBA" id="ARBA00022963"/>
    </source>
</evidence>
<dbReference type="CDD" id="cd00275">
    <property type="entry name" value="C2_PLC_like"/>
    <property type="match status" value="1"/>
</dbReference>
<dbReference type="SMART" id="SM00239">
    <property type="entry name" value="C2"/>
    <property type="match status" value="1"/>
</dbReference>
<dbReference type="InterPro" id="IPR017946">
    <property type="entry name" value="PLC-like_Pdiesterase_TIM-brl"/>
</dbReference>
<evidence type="ECO:0000256" key="12">
    <source>
        <dbReference type="PROSITE-ProRule" id="PRU00191"/>
    </source>
</evidence>
<dbReference type="InterPro" id="IPR000008">
    <property type="entry name" value="C2_dom"/>
</dbReference>
<dbReference type="CDD" id="cd08558">
    <property type="entry name" value="PI-PLCc_eukaryota"/>
    <property type="match status" value="1"/>
</dbReference>
<dbReference type="InterPro" id="IPR001711">
    <property type="entry name" value="PLipase_C_Pinositol-sp_Y"/>
</dbReference>
<dbReference type="Gene3D" id="3.30.505.10">
    <property type="entry name" value="SH2 domain"/>
    <property type="match status" value="2"/>
</dbReference>
<dbReference type="STRING" id="50429.A0A2B4S0I4"/>
<comment type="cofactor">
    <cofactor evidence="1">
        <name>Ca(2+)</name>
        <dbReference type="ChEBI" id="CHEBI:29108"/>
    </cofactor>
</comment>